<dbReference type="PIRSF" id="PIRSF000521">
    <property type="entry name" value="Transaminase_4ab_Lys_Orn"/>
    <property type="match status" value="1"/>
</dbReference>
<dbReference type="HAMAP" id="MF_01107">
    <property type="entry name" value="ArgD_aminotrans_3"/>
    <property type="match status" value="1"/>
</dbReference>
<dbReference type="GO" id="GO:0030170">
    <property type="term" value="F:pyridoxal phosphate binding"/>
    <property type="evidence" value="ECO:0007669"/>
    <property type="project" value="InterPro"/>
</dbReference>
<evidence type="ECO:0000256" key="2">
    <source>
        <dbReference type="ARBA" id="ARBA00022605"/>
    </source>
</evidence>
<dbReference type="Pfam" id="PF00202">
    <property type="entry name" value="Aminotran_3"/>
    <property type="match status" value="1"/>
</dbReference>
<dbReference type="PROSITE" id="PS00600">
    <property type="entry name" value="AA_TRANSFER_CLASS_3"/>
    <property type="match status" value="1"/>
</dbReference>
<dbReference type="InterPro" id="IPR015422">
    <property type="entry name" value="PyrdxlP-dep_Trfase_small"/>
</dbReference>
<dbReference type="EMBL" id="CP000702">
    <property type="protein sequence ID" value="ABQ47089.1"/>
    <property type="molecule type" value="Genomic_DNA"/>
</dbReference>
<keyword evidence="4 5" id="KW-0663">Pyridoxal phosphate</keyword>
<dbReference type="PANTHER" id="PTHR11986">
    <property type="entry name" value="AMINOTRANSFERASE CLASS III"/>
    <property type="match status" value="1"/>
</dbReference>
<dbReference type="PANTHER" id="PTHR11986:SF79">
    <property type="entry name" value="ACETYLORNITHINE AMINOTRANSFERASE, MITOCHONDRIAL"/>
    <property type="match status" value="1"/>
</dbReference>
<reference evidence="6 7" key="2">
    <citation type="journal article" date="2009" name="Proc. Natl. Acad. Sci. U.S.A.">
        <title>On the chimeric nature, thermophilic origin, and phylogenetic placement of the Thermotogales.</title>
        <authorList>
            <person name="Zhaxybayeva O."/>
            <person name="Swithers K.S."/>
            <person name="Lapierre P."/>
            <person name="Fournier G.P."/>
            <person name="Bickhart D.M."/>
            <person name="DeBoy R.T."/>
            <person name="Nelson K.E."/>
            <person name="Nesbo C.L."/>
            <person name="Doolittle W.F."/>
            <person name="Gogarten J.P."/>
            <person name="Noll K.M."/>
        </authorList>
    </citation>
    <scope>NUCLEOTIDE SEQUENCE [LARGE SCALE GENOMIC DNA]</scope>
    <source>
        <strain evidence="7">ATCC BAA-488 / DSM 13995 / JCM 10881 / RKU-1</strain>
    </source>
</reference>
<keyword evidence="1 5" id="KW-0032">Aminotransferase</keyword>
<feature type="modified residue" description="N6-(pyridoxal phosphate)lysine" evidence="5">
    <location>
        <position position="240"/>
    </location>
</feature>
<feature type="binding site" evidence="5">
    <location>
        <position position="267"/>
    </location>
    <ligand>
        <name>N(2)-acetyl-L-ornithine</name>
        <dbReference type="ChEBI" id="CHEBI:57805"/>
    </ligand>
</feature>
<evidence type="ECO:0000256" key="5">
    <source>
        <dbReference type="HAMAP-Rule" id="MF_01107"/>
    </source>
</evidence>
<dbReference type="HOGENOM" id="CLU_016922_10_1_0"/>
<dbReference type="EC" id="2.6.1.11" evidence="5"/>
<dbReference type="InterPro" id="IPR005814">
    <property type="entry name" value="Aminotrans_3"/>
</dbReference>
<evidence type="ECO:0000313" key="7">
    <source>
        <dbReference type="Proteomes" id="UP000006558"/>
    </source>
</evidence>
<feature type="binding site" evidence="5">
    <location>
        <position position="129"/>
    </location>
    <ligand>
        <name>N(2)-acetyl-L-ornithine</name>
        <dbReference type="ChEBI" id="CHEBI:57805"/>
    </ligand>
</feature>
<dbReference type="GO" id="GO:0006526">
    <property type="term" value="P:L-arginine biosynthetic process"/>
    <property type="evidence" value="ECO:0007669"/>
    <property type="project" value="UniProtKB-UniRule"/>
</dbReference>
<dbReference type="SUPFAM" id="SSF53383">
    <property type="entry name" value="PLP-dependent transferases"/>
    <property type="match status" value="1"/>
</dbReference>
<evidence type="ECO:0000256" key="1">
    <source>
        <dbReference type="ARBA" id="ARBA00022576"/>
    </source>
</evidence>
<dbReference type="GO" id="GO:0042802">
    <property type="term" value="F:identical protein binding"/>
    <property type="evidence" value="ECO:0007669"/>
    <property type="project" value="TreeGrafter"/>
</dbReference>
<proteinExistence type="inferred from homology"/>
<dbReference type="eggNOG" id="COG4992">
    <property type="taxonomic scope" value="Bacteria"/>
</dbReference>
<feature type="binding site" evidence="5">
    <location>
        <position position="126"/>
    </location>
    <ligand>
        <name>pyridoxal 5'-phosphate</name>
        <dbReference type="ChEBI" id="CHEBI:597326"/>
    </ligand>
</feature>
<dbReference type="InterPro" id="IPR015421">
    <property type="entry name" value="PyrdxlP-dep_Trfase_major"/>
</dbReference>
<dbReference type="STRING" id="390874.Tpet_1072"/>
<name>A5ILL6_THEP1</name>
<feature type="binding site" evidence="5">
    <location>
        <begin position="211"/>
        <end position="214"/>
    </location>
    <ligand>
        <name>pyridoxal 5'-phosphate</name>
        <dbReference type="ChEBI" id="CHEBI:597326"/>
    </ligand>
</feature>
<dbReference type="AlphaFoldDB" id="A5ILL6"/>
<dbReference type="Proteomes" id="UP000006558">
    <property type="component" value="Chromosome"/>
</dbReference>
<dbReference type="NCBIfam" id="TIGR00707">
    <property type="entry name" value="argD"/>
    <property type="match status" value="1"/>
</dbReference>
<keyword evidence="2 5" id="KW-0028">Amino-acid biosynthesis</keyword>
<dbReference type="KEGG" id="tpt:Tpet_1072"/>
<dbReference type="UniPathway" id="UPA00068">
    <property type="reaction ID" value="UER00109"/>
</dbReference>
<keyword evidence="5" id="KW-0055">Arginine biosynthesis</keyword>
<feature type="binding site" evidence="5">
    <location>
        <position position="268"/>
    </location>
    <ligand>
        <name>pyridoxal 5'-phosphate</name>
        <dbReference type="ChEBI" id="CHEBI:597326"/>
    </ligand>
</feature>
<evidence type="ECO:0000256" key="3">
    <source>
        <dbReference type="ARBA" id="ARBA00022679"/>
    </source>
</evidence>
<gene>
    <name evidence="5" type="primary">argD</name>
    <name evidence="6" type="ordered locus">Tpet_1072</name>
</gene>
<dbReference type="Gene3D" id="3.40.640.10">
    <property type="entry name" value="Type I PLP-dependent aspartate aminotransferase-like (Major domain)"/>
    <property type="match status" value="1"/>
</dbReference>
<comment type="subcellular location">
    <subcellularLocation>
        <location evidence="5">Cytoplasm</location>
    </subcellularLocation>
</comment>
<dbReference type="InterPro" id="IPR004636">
    <property type="entry name" value="AcOrn/SuccOrn_fam"/>
</dbReference>
<dbReference type="InterPro" id="IPR015424">
    <property type="entry name" value="PyrdxlP-dep_Trfase"/>
</dbReference>
<dbReference type="CDD" id="cd00610">
    <property type="entry name" value="OAT_like"/>
    <property type="match status" value="1"/>
</dbReference>
<comment type="catalytic activity">
    <reaction evidence="5">
        <text>N(2)-acetyl-L-ornithine + 2-oxoglutarate = N-acetyl-L-glutamate 5-semialdehyde + L-glutamate</text>
        <dbReference type="Rhea" id="RHEA:18049"/>
        <dbReference type="ChEBI" id="CHEBI:16810"/>
        <dbReference type="ChEBI" id="CHEBI:29123"/>
        <dbReference type="ChEBI" id="CHEBI:29985"/>
        <dbReference type="ChEBI" id="CHEBI:57805"/>
        <dbReference type="EC" id="2.6.1.11"/>
    </reaction>
</comment>
<dbReference type="InterPro" id="IPR049704">
    <property type="entry name" value="Aminotrans_3_PPA_site"/>
</dbReference>
<dbReference type="GO" id="GO:0005737">
    <property type="term" value="C:cytoplasm"/>
    <property type="evidence" value="ECO:0007669"/>
    <property type="project" value="UniProtKB-SubCell"/>
</dbReference>
<dbReference type="FunFam" id="3.40.640.10:FF:000004">
    <property type="entry name" value="Acetylornithine aminotransferase"/>
    <property type="match status" value="1"/>
</dbReference>
<dbReference type="GO" id="GO:0003992">
    <property type="term" value="F:N2-acetyl-L-ornithine:2-oxoglutarate 5-aminotransferase activity"/>
    <property type="evidence" value="ECO:0007669"/>
    <property type="project" value="UniProtKB-UniRule"/>
</dbReference>
<dbReference type="NCBIfam" id="NF002325">
    <property type="entry name" value="PRK01278.1"/>
    <property type="match status" value="1"/>
</dbReference>
<comment type="pathway">
    <text evidence="5">Amino-acid biosynthesis; L-arginine biosynthesis; N(2)-acetyl-L-ornithine from L-glutamate: step 4/4.</text>
</comment>
<feature type="binding site" evidence="5">
    <location>
        <begin position="94"/>
        <end position="95"/>
    </location>
    <ligand>
        <name>pyridoxal 5'-phosphate</name>
        <dbReference type="ChEBI" id="CHEBI:597326"/>
    </ligand>
</feature>
<dbReference type="InterPro" id="IPR050103">
    <property type="entry name" value="Class-III_PLP-dep_AT"/>
</dbReference>
<dbReference type="Gene3D" id="3.90.1150.10">
    <property type="entry name" value="Aspartate Aminotransferase, domain 1"/>
    <property type="match status" value="1"/>
</dbReference>
<sequence length="385" mass="42897">MYLMNTYSRFPATFVYGKGSWIYDEKGNAYLDFTSGIAVNVLGHSHPRLVEAIKDQAEKLIHCSNLFWNRPQMELAELLSKNTFGGKVFFANTGTEANEAAIKIARKYGKKKSEKKYRILSAHNSFHGRTLGSLTATGQPKYQKPFEPLVPGFEYFEFNNIEDLRKKMSEDVCAVFLEPIQGESGIVPATKEFLEGARKLCDEYDALLVFDEVQCGMGRTGKLFAYQKYGVVPDVLTTAKGLGGGVPIGAVIVNERADVLEPGDHGTTFGGNPLACRAGVTVIKELTKEGFLEEVEEKGNYLMEKLQEMKEEFDLVADVRGMGLMIGIQFKEEVNNREIATKCFENKLLVVPAGNNTVRFLPPLTVEYGEIDLAVETLKKVLREI</sequence>
<reference evidence="7" key="1">
    <citation type="submission" date="2007-05" db="EMBL/GenBank/DDBJ databases">
        <title>Complete sequence of Thermotoga petrophila RKU-1.</title>
        <authorList>
            <consortium name="US DOE Joint Genome Institute"/>
            <person name="Copeland A."/>
            <person name="Lucas S."/>
            <person name="Lapidus A."/>
            <person name="Barry K."/>
            <person name="Glavina del Rio T."/>
            <person name="Dalin E."/>
            <person name="Tice H."/>
            <person name="Pitluck S."/>
            <person name="Sims D."/>
            <person name="Brettin T."/>
            <person name="Bruce D."/>
            <person name="Detter J.C."/>
            <person name="Han C."/>
            <person name="Tapia R."/>
            <person name="Schmutz J."/>
            <person name="Larimer F."/>
            <person name="Land M."/>
            <person name="Hauser L."/>
            <person name="Kyrpides N."/>
            <person name="Mikhailova N."/>
            <person name="Nelson K."/>
            <person name="Gogarten J.P."/>
            <person name="Noll K."/>
            <person name="Richardson P."/>
        </authorList>
    </citation>
    <scope>NUCLEOTIDE SEQUENCE [LARGE SCALE GENOMIC DNA]</scope>
    <source>
        <strain evidence="7">ATCC BAA-488 / DSM 13995 / JCM 10881 / RKU-1</strain>
    </source>
</reference>
<organism evidence="6 7">
    <name type="scientific">Thermotoga petrophila (strain ATCC BAA-488 / DSM 13995 / JCM 10881 / RKU-1)</name>
    <dbReference type="NCBI Taxonomy" id="390874"/>
    <lineage>
        <taxon>Bacteria</taxon>
        <taxon>Thermotogati</taxon>
        <taxon>Thermotogota</taxon>
        <taxon>Thermotogae</taxon>
        <taxon>Thermotogales</taxon>
        <taxon>Thermotogaceae</taxon>
        <taxon>Thermotoga</taxon>
    </lineage>
</organism>
<evidence type="ECO:0000313" key="6">
    <source>
        <dbReference type="EMBL" id="ABQ47089.1"/>
    </source>
</evidence>
<comment type="subunit">
    <text evidence="5">Homodimer.</text>
</comment>
<comment type="cofactor">
    <cofactor evidence="5">
        <name>pyridoxal 5'-phosphate</name>
        <dbReference type="ChEBI" id="CHEBI:597326"/>
    </cofactor>
    <text evidence="5">Binds 1 pyridoxal phosphate per subunit.</text>
</comment>
<keyword evidence="3 5" id="KW-0808">Transferase</keyword>
<dbReference type="RefSeq" id="WP_011943617.1">
    <property type="nucleotide sequence ID" value="NC_009486.1"/>
</dbReference>
<evidence type="ECO:0000256" key="4">
    <source>
        <dbReference type="ARBA" id="ARBA00022898"/>
    </source>
</evidence>
<accession>A5ILL6</accession>
<comment type="miscellaneous">
    <text evidence="5">May also have succinyldiaminopimelate aminotransferase activity, thus carrying out the corresponding step in lysine biosynthesis.</text>
</comment>
<keyword evidence="5" id="KW-0963">Cytoplasm</keyword>
<protein>
    <recommendedName>
        <fullName evidence="5">Acetylornithine aminotransferase</fullName>
        <shortName evidence="5">ACOAT</shortName>
        <ecNumber evidence="5">2.6.1.11</ecNumber>
    </recommendedName>
</protein>
<comment type="similarity">
    <text evidence="5">Belongs to the class-III pyridoxal-phosphate-dependent aminotransferase family. ArgD subfamily.</text>
</comment>